<keyword evidence="2" id="KW-1185">Reference proteome</keyword>
<evidence type="ECO:0000313" key="1">
    <source>
        <dbReference type="EMBL" id="MBD1383824.1"/>
    </source>
</evidence>
<reference evidence="1 2" key="1">
    <citation type="submission" date="2020-09" db="EMBL/GenBank/DDBJ databases">
        <title>Novel species of Mucilaginibacter isolated from a glacier on the Tibetan Plateau.</title>
        <authorList>
            <person name="Liu Q."/>
            <person name="Xin Y.-H."/>
        </authorList>
    </citation>
    <scope>NUCLEOTIDE SEQUENCE [LARGE SCALE GENOMIC DNA]</scope>
    <source>
        <strain evidence="1 2">CGMCC 1.13878</strain>
    </source>
</reference>
<evidence type="ECO:0000313" key="2">
    <source>
        <dbReference type="Proteomes" id="UP000618754"/>
    </source>
</evidence>
<sequence length="46" mass="5228">MLQKIIIKVATKWVVVNGMMKRDGALSNMAILPCNNLQLKMHKAIY</sequence>
<organism evidence="1 2">
    <name type="scientific">Mucilaginibacter rigui</name>
    <dbReference type="NCBI Taxonomy" id="534635"/>
    <lineage>
        <taxon>Bacteria</taxon>
        <taxon>Pseudomonadati</taxon>
        <taxon>Bacteroidota</taxon>
        <taxon>Sphingobacteriia</taxon>
        <taxon>Sphingobacteriales</taxon>
        <taxon>Sphingobacteriaceae</taxon>
        <taxon>Mucilaginibacter</taxon>
    </lineage>
</organism>
<dbReference type="Proteomes" id="UP000618754">
    <property type="component" value="Unassembled WGS sequence"/>
</dbReference>
<comment type="caution">
    <text evidence="1">The sequence shown here is derived from an EMBL/GenBank/DDBJ whole genome shotgun (WGS) entry which is preliminary data.</text>
</comment>
<dbReference type="EMBL" id="JACWMW010000001">
    <property type="protein sequence ID" value="MBD1383824.1"/>
    <property type="molecule type" value="Genomic_DNA"/>
</dbReference>
<name>A0ABR7WZQ1_9SPHI</name>
<gene>
    <name evidence="1" type="ORF">IDJ75_00920</name>
</gene>
<dbReference type="RefSeq" id="WP_191173741.1">
    <property type="nucleotide sequence ID" value="NZ_JACWMW010000001.1"/>
</dbReference>
<proteinExistence type="predicted"/>
<protein>
    <submittedName>
        <fullName evidence="1">Uncharacterized protein</fullName>
    </submittedName>
</protein>
<accession>A0ABR7WZQ1</accession>